<accession>A0A318JAL6</accession>
<dbReference type="OrthoDB" id="9814399at2"/>
<dbReference type="Pfam" id="PF09917">
    <property type="entry name" value="DUF2147"/>
    <property type="match status" value="1"/>
</dbReference>
<dbReference type="AlphaFoldDB" id="A0A318JAL6"/>
<dbReference type="RefSeq" id="WP_059284812.1">
    <property type="nucleotide sequence ID" value="NZ_LNQU01000009.1"/>
</dbReference>
<dbReference type="PANTHER" id="PTHR36919">
    <property type="entry name" value="BLR1215 PROTEIN"/>
    <property type="match status" value="1"/>
</dbReference>
<feature type="domain" description="DUF2147" evidence="2">
    <location>
        <begin position="28"/>
        <end position="143"/>
    </location>
</feature>
<dbReference type="Proteomes" id="UP000248395">
    <property type="component" value="Unassembled WGS sequence"/>
</dbReference>
<organism evidence="3 4">
    <name type="scientific">Aquitalea magnusonii</name>
    <dbReference type="NCBI Taxonomy" id="332411"/>
    <lineage>
        <taxon>Bacteria</taxon>
        <taxon>Pseudomonadati</taxon>
        <taxon>Pseudomonadota</taxon>
        <taxon>Betaproteobacteria</taxon>
        <taxon>Neisseriales</taxon>
        <taxon>Chromobacteriaceae</taxon>
        <taxon>Aquitalea</taxon>
    </lineage>
</organism>
<dbReference type="EMBL" id="QJKC01000013">
    <property type="protein sequence ID" value="PXX44411.1"/>
    <property type="molecule type" value="Genomic_DNA"/>
</dbReference>
<reference evidence="3 4" key="1">
    <citation type="submission" date="2018-05" db="EMBL/GenBank/DDBJ databases">
        <title>Genomic Encyclopedia of Type Strains, Phase IV (KMG-IV): sequencing the most valuable type-strain genomes for metagenomic binning, comparative biology and taxonomic classification.</title>
        <authorList>
            <person name="Goeker M."/>
        </authorList>
    </citation>
    <scope>NUCLEOTIDE SEQUENCE [LARGE SCALE GENOMIC DNA]</scope>
    <source>
        <strain evidence="3 4">DSM 25134</strain>
    </source>
</reference>
<keyword evidence="1" id="KW-0732">Signal</keyword>
<sequence>MSKLWKAAALALGLAALSHSVLADSPIGSWKTIDDDTKQAKAVVQIAEGANGELSGKIVKLFQNPEVVCEACDGDRKGKPVNGMTILWGLKKDGDSWANGKILDPHNGKVYSAKMKLVEGGKKLEVRGFLGVSLLGRTQVWERQQ</sequence>
<comment type="caution">
    <text evidence="3">The sequence shown here is derived from an EMBL/GenBank/DDBJ whole genome shotgun (WGS) entry which is preliminary data.</text>
</comment>
<gene>
    <name evidence="3" type="ORF">DFR38_11393</name>
</gene>
<evidence type="ECO:0000313" key="3">
    <source>
        <dbReference type="EMBL" id="PXX44411.1"/>
    </source>
</evidence>
<dbReference type="Gene3D" id="2.40.128.520">
    <property type="match status" value="1"/>
</dbReference>
<feature type="chain" id="PRO_5044583860" evidence="1">
    <location>
        <begin position="24"/>
        <end position="145"/>
    </location>
</feature>
<evidence type="ECO:0000313" key="4">
    <source>
        <dbReference type="Proteomes" id="UP000248395"/>
    </source>
</evidence>
<feature type="signal peptide" evidence="1">
    <location>
        <begin position="1"/>
        <end position="23"/>
    </location>
</feature>
<dbReference type="PANTHER" id="PTHR36919:SF3">
    <property type="entry name" value="BLL5882 PROTEIN"/>
    <property type="match status" value="1"/>
</dbReference>
<evidence type="ECO:0000256" key="1">
    <source>
        <dbReference type="SAM" id="SignalP"/>
    </source>
</evidence>
<protein>
    <submittedName>
        <fullName evidence="3">Uncharacterized protein (DUF2147 family)</fullName>
    </submittedName>
</protein>
<evidence type="ECO:0000259" key="2">
    <source>
        <dbReference type="Pfam" id="PF09917"/>
    </source>
</evidence>
<keyword evidence="4" id="KW-1185">Reference proteome</keyword>
<proteinExistence type="predicted"/>
<dbReference type="InterPro" id="IPR019223">
    <property type="entry name" value="DUF2147"/>
</dbReference>
<name>A0A318JAL6_9NEIS</name>